<keyword evidence="1" id="KW-0472">Membrane</keyword>
<evidence type="ECO:0000313" key="3">
    <source>
        <dbReference type="Proteomes" id="UP000320643"/>
    </source>
</evidence>
<dbReference type="InterPro" id="IPR036736">
    <property type="entry name" value="ACP-like_sf"/>
</dbReference>
<dbReference type="OrthoDB" id="668798at2"/>
<evidence type="ECO:0000256" key="1">
    <source>
        <dbReference type="SAM" id="Phobius"/>
    </source>
</evidence>
<dbReference type="AlphaFoldDB" id="A0A552UYT6"/>
<proteinExistence type="predicted"/>
<evidence type="ECO:0000313" key="2">
    <source>
        <dbReference type="EMBL" id="TRW23413.1"/>
    </source>
</evidence>
<dbReference type="Proteomes" id="UP000320643">
    <property type="component" value="Unassembled WGS sequence"/>
</dbReference>
<sequence>MGPKQTIGIDPLDLNDFLIAVEKSFGIQFQPEELPSGLSIRQLCKCISSKIPLPQDETCTSQQAFYKVRGAIVSVTNFEEKSIEPDTLLEELFPKKKRISQVKALDQKLDVKLNALQPPGWLEALLLLVLIISFVGVFFKFKFAIPLIISYLGLWIARKTAKNFSLHTVGELSEKMMRLNYIKSRRKASVNIHEIEKIVTTLLMDELGLEKEDIHPDNVLID</sequence>
<gene>
    <name evidence="2" type="ORF">FMM05_14570</name>
</gene>
<feature type="transmembrane region" description="Helical" evidence="1">
    <location>
        <begin position="124"/>
        <end position="157"/>
    </location>
</feature>
<dbReference type="Gene3D" id="1.10.1200.10">
    <property type="entry name" value="ACP-like"/>
    <property type="match status" value="1"/>
</dbReference>
<name>A0A552UYT6_9FLAO</name>
<accession>A0A552UYT6</accession>
<keyword evidence="3" id="KW-1185">Reference proteome</keyword>
<organism evidence="2 3">
    <name type="scientific">Flavobacterium zepuense</name>
    <dbReference type="NCBI Taxonomy" id="2593302"/>
    <lineage>
        <taxon>Bacteria</taxon>
        <taxon>Pseudomonadati</taxon>
        <taxon>Bacteroidota</taxon>
        <taxon>Flavobacteriia</taxon>
        <taxon>Flavobacteriales</taxon>
        <taxon>Flavobacteriaceae</taxon>
        <taxon>Flavobacterium</taxon>
    </lineage>
</organism>
<dbReference type="RefSeq" id="WP_143374127.1">
    <property type="nucleotide sequence ID" value="NZ_VJVZ01000009.1"/>
</dbReference>
<keyword evidence="1" id="KW-0812">Transmembrane</keyword>
<keyword evidence="1" id="KW-1133">Transmembrane helix</keyword>
<comment type="caution">
    <text evidence="2">The sequence shown here is derived from an EMBL/GenBank/DDBJ whole genome shotgun (WGS) entry which is preliminary data.</text>
</comment>
<protein>
    <submittedName>
        <fullName evidence="2">Uncharacterized protein</fullName>
    </submittedName>
</protein>
<reference evidence="2 3" key="1">
    <citation type="submission" date="2019-07" db="EMBL/GenBank/DDBJ databases">
        <title>Flavobacterium sp. nov., isolated from glacier ice.</title>
        <authorList>
            <person name="Liu Q."/>
            <person name="Xin Y.-H."/>
        </authorList>
    </citation>
    <scope>NUCLEOTIDE SEQUENCE [LARGE SCALE GENOMIC DNA]</scope>
    <source>
        <strain evidence="2 3">ZT4R6</strain>
    </source>
</reference>
<dbReference type="EMBL" id="VJVZ01000009">
    <property type="protein sequence ID" value="TRW23413.1"/>
    <property type="molecule type" value="Genomic_DNA"/>
</dbReference>